<proteinExistence type="predicted"/>
<accession>A0A7Y0EDA8</accession>
<gene>
    <name evidence="2" type="ORF">HBE96_01035</name>
</gene>
<comment type="caution">
    <text evidence="2">The sequence shown here is derived from an EMBL/GenBank/DDBJ whole genome shotgun (WGS) entry which is preliminary data.</text>
</comment>
<feature type="transmembrane region" description="Helical" evidence="1">
    <location>
        <begin position="12"/>
        <end position="41"/>
    </location>
</feature>
<evidence type="ECO:0000256" key="1">
    <source>
        <dbReference type="SAM" id="Phobius"/>
    </source>
</evidence>
<keyword evidence="1" id="KW-0472">Membrane</keyword>
<feature type="transmembrane region" description="Helical" evidence="1">
    <location>
        <begin position="124"/>
        <end position="147"/>
    </location>
</feature>
<keyword evidence="3" id="KW-1185">Reference proteome</keyword>
<feature type="transmembrane region" description="Helical" evidence="1">
    <location>
        <begin position="87"/>
        <end position="104"/>
    </location>
</feature>
<dbReference type="Pfam" id="PF11188">
    <property type="entry name" value="DUF2975"/>
    <property type="match status" value="1"/>
</dbReference>
<name>A0A7Y0EDA8_9CLOT</name>
<evidence type="ECO:0000313" key="3">
    <source>
        <dbReference type="Proteomes" id="UP000537131"/>
    </source>
</evidence>
<keyword evidence="1" id="KW-0812">Transmembrane</keyword>
<dbReference type="Proteomes" id="UP000537131">
    <property type="component" value="Unassembled WGS sequence"/>
</dbReference>
<reference evidence="2 3" key="1">
    <citation type="submission" date="2020-04" db="EMBL/GenBank/DDBJ databases">
        <authorList>
            <person name="Doyle D.A."/>
        </authorList>
    </citation>
    <scope>NUCLEOTIDE SEQUENCE [LARGE SCALE GENOMIC DNA]</scope>
    <source>
        <strain evidence="2 3">P21</strain>
    </source>
</reference>
<sequence length="161" mass="18599">MRLLNPSLRFVKTLLSVFLIIEIMGLPMLIIGLVCSIYMKYNIKNNLVIGFFIVVFICVMSITFHLREVIKAFINKEIFILKNVMRLRKIGFSTIIVGVFVFSYRTIKYGLSAFIILNLDDNGIVTRIDTVLWIFIGVIILIFAEIFKEAVRIKKENDLTV</sequence>
<feature type="transmembrane region" description="Helical" evidence="1">
    <location>
        <begin position="47"/>
        <end position="66"/>
    </location>
</feature>
<protein>
    <submittedName>
        <fullName evidence="2">DUF2975 domain-containing protein</fullName>
    </submittedName>
</protein>
<reference evidence="2 3" key="2">
    <citation type="submission" date="2020-06" db="EMBL/GenBank/DDBJ databases">
        <title>Complete Genome Sequence of Clostridium muelleri sp. nov. P21T, an Acid-Alcohol Producing Acetogen Isolated from Old Hay.</title>
        <authorList>
            <person name="Duncan K.E."/>
            <person name="Tanner R.S."/>
        </authorList>
    </citation>
    <scope>NUCLEOTIDE SEQUENCE [LARGE SCALE GENOMIC DNA]</scope>
    <source>
        <strain evidence="2 3">P21</strain>
    </source>
</reference>
<dbReference type="AlphaFoldDB" id="A0A7Y0EDA8"/>
<evidence type="ECO:0000313" key="2">
    <source>
        <dbReference type="EMBL" id="NMM61303.1"/>
    </source>
</evidence>
<organism evidence="2 3">
    <name type="scientific">Clostridium muellerianum</name>
    <dbReference type="NCBI Taxonomy" id="2716538"/>
    <lineage>
        <taxon>Bacteria</taxon>
        <taxon>Bacillati</taxon>
        <taxon>Bacillota</taxon>
        <taxon>Clostridia</taxon>
        <taxon>Eubacteriales</taxon>
        <taxon>Clostridiaceae</taxon>
        <taxon>Clostridium</taxon>
    </lineage>
</organism>
<dbReference type="EMBL" id="JABBNI010000004">
    <property type="protein sequence ID" value="NMM61303.1"/>
    <property type="molecule type" value="Genomic_DNA"/>
</dbReference>
<keyword evidence="1" id="KW-1133">Transmembrane helix</keyword>
<dbReference type="InterPro" id="IPR021354">
    <property type="entry name" value="DUF2975"/>
</dbReference>